<gene>
    <name evidence="6" type="ORF">PCOR1329_LOCUS37152</name>
</gene>
<dbReference type="EMBL" id="CAUYUJ010014508">
    <property type="protein sequence ID" value="CAK0842138.1"/>
    <property type="molecule type" value="Genomic_DNA"/>
</dbReference>
<feature type="compositionally biased region" description="Basic and acidic residues" evidence="4">
    <location>
        <begin position="207"/>
        <end position="216"/>
    </location>
</feature>
<organism evidence="6 7">
    <name type="scientific">Prorocentrum cordatum</name>
    <dbReference type="NCBI Taxonomy" id="2364126"/>
    <lineage>
        <taxon>Eukaryota</taxon>
        <taxon>Sar</taxon>
        <taxon>Alveolata</taxon>
        <taxon>Dinophyceae</taxon>
        <taxon>Prorocentrales</taxon>
        <taxon>Prorocentraceae</taxon>
        <taxon>Prorocentrum</taxon>
    </lineage>
</organism>
<feature type="region of interest" description="Disordered" evidence="4">
    <location>
        <begin position="39"/>
        <end position="58"/>
    </location>
</feature>
<name>A0ABN9TB06_9DINO</name>
<dbReference type="SUPFAM" id="SSF52540">
    <property type="entry name" value="P-loop containing nucleoside triphosphate hydrolases"/>
    <property type="match status" value="2"/>
</dbReference>
<dbReference type="Proteomes" id="UP001189429">
    <property type="component" value="Unassembled WGS sequence"/>
</dbReference>
<evidence type="ECO:0000313" key="6">
    <source>
        <dbReference type="EMBL" id="CAK0842138.1"/>
    </source>
</evidence>
<dbReference type="InterPro" id="IPR041627">
    <property type="entry name" value="AAA_lid_6"/>
</dbReference>
<sequence length="1075" mass="117095">MCGGGPTSSSCSPTICTSRHLCYDRRCTGCSFCRGAGGSTGTRWPSSSPTMGPRWPSSSPTLAPQCDTACTSQWWCSAARDRCGGCRICQAGGGSGGIGGGGGTRLMDIECKVCGWAKTSLGHLGRSELNRIDEEAACRQFFSASGVRGGDVAGNMKECRDNLAKSLLYLRVYGSSFDCGTAVGYMCSSSPGGRPGGGFPGGVITRPDNRPIDLGEGRGPTSRPGSKVDSLVKELNSLIGLDGVKAGINALRDAVEFDMWRKRFLGEEWSLLGQSFHMRFLGNPGTGKTVVARLVGKILVELEVVKKSESAKSDELVFKEVSRADLVAGYVGQTAPKVMQAVKSAFGGVLFIDEAYSLVQDEKDSFGREAVDTLIKEIEDHRDKVIVIFAGYSNEMETFFEANPGFQSRVPFRFEFADYNCQELGGIGELQLSQQSIEPTATAKEWMNDVIMSKTGCCTKAEMDSGACAGATRDNGNGRAVRNILEGALRSMSVRAVAASQGGQATRQLVTELQEVDIAAVGGQLVAEALRGTCKAANQAVPELEKLCTGGRILSVCSFKDLLQKSREDCAGATAVLEGLRSTTSVVDNAMDIEISDPKVKTIFDELDEYIGLLTVKRTMREMFTTVQFAQLRKQQGLEPLKSQSFHMRFLGNPGTGKTVVARVVGKLLVALGAIEKPSSESDWMFAGGSEDDEPIFNEVSRSDLVAEYVGQTANKTQHWIKESLGGVFFLDEAYALVQGDKDSFGQEAVDTLIKEMEDKRKSVIVICAGYANEMEEFFKSNPGFKSRVPFTFFFEDYTCSELSEIGKMQLEKKKLTMPEDLTSYEQSIRFSTGCCDRLEECEESKDKGNGRAVRNAVESSIRAMARRLADDKGQPDKTKYSTMLDEDFRATTAQMVESRLTVPCGTNGELQKITSSVMKAELGVLDGLPGQQAELVARVQRLAEETRLVEAMAGSLDPATVGLGNVCRSRLEMMTRSIHNKLQQVCDPGEKGILTVVQSSLQVEKDPKIVQMYANILSGIVRDEAFMREVLRAAWKDEDLEAENVPELEESCDRRMEDLRQGNFQVPFDFLTFR</sequence>
<dbReference type="Pfam" id="PF17866">
    <property type="entry name" value="AAA_lid_6"/>
    <property type="match status" value="2"/>
</dbReference>
<feature type="domain" description="AAA+ ATPase" evidence="5">
    <location>
        <begin position="274"/>
        <end position="420"/>
    </location>
</feature>
<dbReference type="InterPro" id="IPR000641">
    <property type="entry name" value="CbxX/CfxQ"/>
</dbReference>
<dbReference type="InterPro" id="IPR050773">
    <property type="entry name" value="CbxX/CfxQ_RuBisCO_ESX"/>
</dbReference>
<dbReference type="SMART" id="SM00382">
    <property type="entry name" value="AAA"/>
    <property type="match status" value="2"/>
</dbReference>
<dbReference type="Gene3D" id="3.40.50.300">
    <property type="entry name" value="P-loop containing nucleotide triphosphate hydrolases"/>
    <property type="match status" value="2"/>
</dbReference>
<evidence type="ECO:0000256" key="1">
    <source>
        <dbReference type="ARBA" id="ARBA00010378"/>
    </source>
</evidence>
<feature type="region of interest" description="Disordered" evidence="4">
    <location>
        <begin position="196"/>
        <end position="227"/>
    </location>
</feature>
<comment type="caution">
    <text evidence="6">The sequence shown here is derived from an EMBL/GenBank/DDBJ whole genome shotgun (WGS) entry which is preliminary data.</text>
</comment>
<proteinExistence type="inferred from homology"/>
<keyword evidence="2" id="KW-0547">Nucleotide-binding</keyword>
<comment type="similarity">
    <text evidence="1">Belongs to the CbxX/CfxQ family.</text>
</comment>
<dbReference type="PANTHER" id="PTHR43392:SF2">
    <property type="entry name" value="AAA-TYPE ATPASE FAMILY PROTEIN _ ANKYRIN REPEAT FAMILY PROTEIN"/>
    <property type="match status" value="1"/>
</dbReference>
<accession>A0ABN9TB06</accession>
<dbReference type="InterPro" id="IPR003959">
    <property type="entry name" value="ATPase_AAA_core"/>
</dbReference>
<dbReference type="PRINTS" id="PR00819">
    <property type="entry name" value="CBXCFQXSUPER"/>
</dbReference>
<keyword evidence="7" id="KW-1185">Reference proteome</keyword>
<dbReference type="CDD" id="cd00009">
    <property type="entry name" value="AAA"/>
    <property type="match status" value="2"/>
</dbReference>
<dbReference type="PANTHER" id="PTHR43392">
    <property type="entry name" value="AAA-TYPE ATPASE FAMILY PROTEIN / ANKYRIN REPEAT FAMILY PROTEIN"/>
    <property type="match status" value="1"/>
</dbReference>
<feature type="domain" description="AAA+ ATPase" evidence="5">
    <location>
        <begin position="644"/>
        <end position="799"/>
    </location>
</feature>
<protein>
    <recommendedName>
        <fullName evidence="5">AAA+ ATPase domain-containing protein</fullName>
    </recommendedName>
</protein>
<dbReference type="Gene3D" id="1.10.8.60">
    <property type="match status" value="2"/>
</dbReference>
<feature type="compositionally biased region" description="Polar residues" evidence="4">
    <location>
        <begin position="41"/>
        <end position="58"/>
    </location>
</feature>
<evidence type="ECO:0000259" key="5">
    <source>
        <dbReference type="SMART" id="SM00382"/>
    </source>
</evidence>
<dbReference type="InterPro" id="IPR027417">
    <property type="entry name" value="P-loop_NTPase"/>
</dbReference>
<dbReference type="Pfam" id="PF00004">
    <property type="entry name" value="AAA"/>
    <property type="match status" value="2"/>
</dbReference>
<evidence type="ECO:0000313" key="7">
    <source>
        <dbReference type="Proteomes" id="UP001189429"/>
    </source>
</evidence>
<dbReference type="InterPro" id="IPR003593">
    <property type="entry name" value="AAA+_ATPase"/>
</dbReference>
<reference evidence="6" key="1">
    <citation type="submission" date="2023-10" db="EMBL/GenBank/DDBJ databases">
        <authorList>
            <person name="Chen Y."/>
            <person name="Shah S."/>
            <person name="Dougan E. K."/>
            <person name="Thang M."/>
            <person name="Chan C."/>
        </authorList>
    </citation>
    <scope>NUCLEOTIDE SEQUENCE [LARGE SCALE GENOMIC DNA]</scope>
</reference>
<evidence type="ECO:0000256" key="2">
    <source>
        <dbReference type="ARBA" id="ARBA00022741"/>
    </source>
</evidence>
<keyword evidence="3" id="KW-0067">ATP-binding</keyword>
<evidence type="ECO:0000256" key="4">
    <source>
        <dbReference type="SAM" id="MobiDB-lite"/>
    </source>
</evidence>
<evidence type="ECO:0000256" key="3">
    <source>
        <dbReference type="ARBA" id="ARBA00022840"/>
    </source>
</evidence>